<keyword evidence="3" id="KW-1185">Reference proteome</keyword>
<comment type="caution">
    <text evidence="2">The sequence shown here is derived from an EMBL/GenBank/DDBJ whole genome shotgun (WGS) entry which is preliminary data.</text>
</comment>
<reference evidence="2 3" key="1">
    <citation type="journal article" date="2016" name="Genome Announc.">
        <title>Draft Genome Sequence of the Anaerobic Ammonium-Oxidizing Bacterium 'Candidatus Brocadia sp. 40'.</title>
        <authorList>
            <person name="Ali M."/>
            <person name="Haroon M.F."/>
            <person name="Narita Y."/>
            <person name="Zhang L."/>
            <person name="Rangel Shaw D."/>
            <person name="Okabe S."/>
            <person name="Saikaly P.E."/>
        </authorList>
    </citation>
    <scope>NUCLEOTIDE SEQUENCE [LARGE SCALE GENOMIC DNA]</scope>
    <source>
        <strain evidence="2 3">40</strain>
    </source>
</reference>
<evidence type="ECO:0000313" key="3">
    <source>
        <dbReference type="Proteomes" id="UP000242219"/>
    </source>
</evidence>
<evidence type="ECO:0000313" key="2">
    <source>
        <dbReference type="EMBL" id="OQD45428.1"/>
    </source>
</evidence>
<sequence>MQEPVIPDRGHKGLSLVDKVYSSGNLRASWEKGKENGGIAGIDRQGFESNEKEAEKNRVELDLKQARF</sequence>
<proteinExistence type="predicted"/>
<protein>
    <submittedName>
        <fullName evidence="2">Uncharacterized protein</fullName>
    </submittedName>
</protein>
<accession>A0A1V6LZ43</accession>
<gene>
    <name evidence="2" type="ORF">BIY37_08505</name>
</gene>
<dbReference type="EMBL" id="MJUW02000091">
    <property type="protein sequence ID" value="OQD45428.1"/>
    <property type="molecule type" value="Genomic_DNA"/>
</dbReference>
<dbReference type="Proteomes" id="UP000242219">
    <property type="component" value="Unassembled WGS sequence"/>
</dbReference>
<organism evidence="2 3">
    <name type="scientific">Candidatus Brocadia sapporoensis</name>
    <dbReference type="NCBI Taxonomy" id="392547"/>
    <lineage>
        <taxon>Bacteria</taxon>
        <taxon>Pseudomonadati</taxon>
        <taxon>Planctomycetota</taxon>
        <taxon>Candidatus Brocadiia</taxon>
        <taxon>Candidatus Brocadiales</taxon>
        <taxon>Candidatus Brocadiaceae</taxon>
        <taxon>Candidatus Brocadia</taxon>
    </lineage>
</organism>
<dbReference type="AlphaFoldDB" id="A0A1V6LZ43"/>
<evidence type="ECO:0000256" key="1">
    <source>
        <dbReference type="SAM" id="MobiDB-lite"/>
    </source>
</evidence>
<feature type="compositionally biased region" description="Basic and acidic residues" evidence="1">
    <location>
        <begin position="45"/>
        <end position="56"/>
    </location>
</feature>
<feature type="region of interest" description="Disordered" evidence="1">
    <location>
        <begin position="32"/>
        <end position="56"/>
    </location>
</feature>
<name>A0A1V6LZ43_9BACT</name>
<dbReference type="RefSeq" id="WP_070067397.1">
    <property type="nucleotide sequence ID" value="NZ_MJUW02000091.1"/>
</dbReference>